<dbReference type="AlphaFoldDB" id="L7FGX9"/>
<evidence type="ECO:0000313" key="3">
    <source>
        <dbReference type="EMBL" id="ELP70577.1"/>
    </source>
</evidence>
<dbReference type="STRING" id="85558.T45_02070"/>
<feature type="region of interest" description="Disordered" evidence="1">
    <location>
        <begin position="165"/>
        <end position="233"/>
    </location>
</feature>
<proteinExistence type="predicted"/>
<name>L7FGX9_STRT8</name>
<evidence type="ECO:0000313" key="4">
    <source>
        <dbReference type="Proteomes" id="UP000010931"/>
    </source>
</evidence>
<dbReference type="Proteomes" id="UP000010931">
    <property type="component" value="Unassembled WGS sequence"/>
</dbReference>
<dbReference type="PATRIC" id="fig|698760.3.peg.791"/>
<evidence type="ECO:0000256" key="1">
    <source>
        <dbReference type="SAM" id="MobiDB-lite"/>
    </source>
</evidence>
<keyword evidence="2" id="KW-0812">Transmembrane</keyword>
<comment type="caution">
    <text evidence="3">The sequence shown here is derived from an EMBL/GenBank/DDBJ whole genome shotgun (WGS) entry which is preliminary data.</text>
</comment>
<evidence type="ECO:0000256" key="2">
    <source>
        <dbReference type="SAM" id="Phobius"/>
    </source>
</evidence>
<evidence type="ECO:0008006" key="5">
    <source>
        <dbReference type="Google" id="ProtNLM"/>
    </source>
</evidence>
<dbReference type="Pfam" id="PF19609">
    <property type="entry name" value="DUF6114"/>
    <property type="match status" value="1"/>
</dbReference>
<accession>L7FGX9</accession>
<reference evidence="3 4" key="1">
    <citation type="journal article" date="2011" name="Plasmid">
        <title>Streptomyces turgidiscabies Car8 contains a modular pathogenicity island that shares virulence genes with other actinobacterial plant pathogens.</title>
        <authorList>
            <person name="Huguet-Tapia J.C."/>
            <person name="Badger J.H."/>
            <person name="Loria R."/>
            <person name="Pettis G.S."/>
        </authorList>
    </citation>
    <scope>NUCLEOTIDE SEQUENCE [LARGE SCALE GENOMIC DNA]</scope>
    <source>
        <strain evidence="3 4">Car8</strain>
    </source>
</reference>
<organism evidence="3 4">
    <name type="scientific">Streptomyces turgidiscabies (strain Car8)</name>
    <dbReference type="NCBI Taxonomy" id="698760"/>
    <lineage>
        <taxon>Bacteria</taxon>
        <taxon>Bacillati</taxon>
        <taxon>Actinomycetota</taxon>
        <taxon>Actinomycetes</taxon>
        <taxon>Kitasatosporales</taxon>
        <taxon>Streptomycetaceae</taxon>
        <taxon>Streptomyces</taxon>
    </lineage>
</organism>
<feature type="non-terminal residue" evidence="3">
    <location>
        <position position="1"/>
    </location>
</feature>
<keyword evidence="2" id="KW-0472">Membrane</keyword>
<gene>
    <name evidence="3" type="ORF">STRTUCAR8_07562</name>
</gene>
<feature type="transmembrane region" description="Helical" evidence="2">
    <location>
        <begin position="85"/>
        <end position="108"/>
    </location>
</feature>
<protein>
    <recommendedName>
        <fullName evidence="5">Integral membrane protein</fullName>
    </recommendedName>
</protein>
<feature type="transmembrane region" description="Helical" evidence="2">
    <location>
        <begin position="55"/>
        <end position="73"/>
    </location>
</feature>
<dbReference type="InterPro" id="IPR046096">
    <property type="entry name" value="DUF6114"/>
</dbReference>
<keyword evidence="2" id="KW-1133">Transmembrane helix</keyword>
<keyword evidence="4" id="KW-1185">Reference proteome</keyword>
<dbReference type="EMBL" id="AEJB01000060">
    <property type="protein sequence ID" value="ELP70577.1"/>
    <property type="molecule type" value="Genomic_DNA"/>
</dbReference>
<sequence>IGSSPTAAMSSVKDPLTTATPHQGAVSMSAETPVAPSLPTRWRLQFRAWRGSRPFWAGVLVMIGGVPIMYFPYAHLSIGQLTIRMSTTAGAGSLIIGALLVVLGFSLWFQKHVRTFAGTAAILLGLVSLPVSNFGGFVIGFLLALIGGALAIAWAPGVPEESTKYGVPAGDGTDATPTAAEPVLPMSAEAGDGTDTAAEPGGLNMSKSNEPYEPNDLSGTSPVNGANGRHSAG</sequence>
<feature type="compositionally biased region" description="Low complexity" evidence="1">
    <location>
        <begin position="168"/>
        <end position="180"/>
    </location>
</feature>